<name>A0A0B2AB48_9MICO</name>
<sequence>MSRRGLIWATVGAVVLLIAIVAIIAATLNGAPQARPSSPAPTSSASPSSATQPQAAVVDEGVTQYGWVPEPITTDRETYVRAALAAASTFDPSKSTRDKFLAYLATWFTPDARWKTQADRDRATQLYLGALDESVVLPDDQWTQLRSDQNTVTAKVTGPIKYMAVPNDPGGMSIATADVTVTYRQGNVTNDDQVRVSVQVLCGSGSVPAPGSAQRAGDCKVVRFFDSALEG</sequence>
<reference evidence="2 3" key="1">
    <citation type="submission" date="2014-11" db="EMBL/GenBank/DDBJ databases">
        <title>Genome sequence of Microbacterium mangrovi MUSC 115(T).</title>
        <authorList>
            <person name="Lee L.-H."/>
        </authorList>
    </citation>
    <scope>NUCLEOTIDE SEQUENCE [LARGE SCALE GENOMIC DNA]</scope>
    <source>
        <strain evidence="2 3">MUSC 115</strain>
    </source>
</reference>
<keyword evidence="3" id="KW-1185">Reference proteome</keyword>
<protein>
    <submittedName>
        <fullName evidence="2">Uncharacterized protein</fullName>
    </submittedName>
</protein>
<feature type="region of interest" description="Disordered" evidence="1">
    <location>
        <begin position="32"/>
        <end position="55"/>
    </location>
</feature>
<organism evidence="2 3">
    <name type="scientific">Microbacterium mangrovi</name>
    <dbReference type="NCBI Taxonomy" id="1348253"/>
    <lineage>
        <taxon>Bacteria</taxon>
        <taxon>Bacillati</taxon>
        <taxon>Actinomycetota</taxon>
        <taxon>Actinomycetes</taxon>
        <taxon>Micrococcales</taxon>
        <taxon>Microbacteriaceae</taxon>
        <taxon>Microbacterium</taxon>
    </lineage>
</organism>
<evidence type="ECO:0000256" key="1">
    <source>
        <dbReference type="SAM" id="MobiDB-lite"/>
    </source>
</evidence>
<proteinExistence type="predicted"/>
<dbReference type="EMBL" id="JTDK01000006">
    <property type="protein sequence ID" value="KHK98836.1"/>
    <property type="molecule type" value="Genomic_DNA"/>
</dbReference>
<dbReference type="Proteomes" id="UP000031030">
    <property type="component" value="Unassembled WGS sequence"/>
</dbReference>
<evidence type="ECO:0000313" key="3">
    <source>
        <dbReference type="Proteomes" id="UP000031030"/>
    </source>
</evidence>
<dbReference type="AlphaFoldDB" id="A0A0B2AB48"/>
<evidence type="ECO:0000313" key="2">
    <source>
        <dbReference type="EMBL" id="KHK98836.1"/>
    </source>
</evidence>
<accession>A0A0B2AB48</accession>
<comment type="caution">
    <text evidence="2">The sequence shown here is derived from an EMBL/GenBank/DDBJ whole genome shotgun (WGS) entry which is preliminary data.</text>
</comment>
<gene>
    <name evidence="2" type="ORF">LK09_08150</name>
</gene>